<organism evidence="1 2">
    <name type="scientific">Chondromyces apiculatus DSM 436</name>
    <dbReference type="NCBI Taxonomy" id="1192034"/>
    <lineage>
        <taxon>Bacteria</taxon>
        <taxon>Pseudomonadati</taxon>
        <taxon>Myxococcota</taxon>
        <taxon>Polyangia</taxon>
        <taxon>Polyangiales</taxon>
        <taxon>Polyangiaceae</taxon>
        <taxon>Chondromyces</taxon>
    </lineage>
</organism>
<evidence type="ECO:0008006" key="3">
    <source>
        <dbReference type="Google" id="ProtNLM"/>
    </source>
</evidence>
<dbReference type="Proteomes" id="UP000019678">
    <property type="component" value="Unassembled WGS sequence"/>
</dbReference>
<reference evidence="1 2" key="1">
    <citation type="submission" date="2013-05" db="EMBL/GenBank/DDBJ databases">
        <title>Genome assembly of Chondromyces apiculatus DSM 436.</title>
        <authorList>
            <person name="Sharma G."/>
            <person name="Khatri I."/>
            <person name="Kaur C."/>
            <person name="Mayilraj S."/>
            <person name="Subramanian S."/>
        </authorList>
    </citation>
    <scope>NUCLEOTIDE SEQUENCE [LARGE SCALE GENOMIC DNA]</scope>
    <source>
        <strain evidence="1 2">DSM 436</strain>
    </source>
</reference>
<comment type="caution">
    <text evidence="1">The sequence shown here is derived from an EMBL/GenBank/DDBJ whole genome shotgun (WGS) entry which is preliminary data.</text>
</comment>
<gene>
    <name evidence="1" type="ORF">CAP_8324</name>
</gene>
<evidence type="ECO:0000313" key="1">
    <source>
        <dbReference type="EMBL" id="EYF01393.1"/>
    </source>
</evidence>
<dbReference type="OrthoDB" id="152736at2"/>
<dbReference type="eggNOG" id="COG1719">
    <property type="taxonomic scope" value="Bacteria"/>
</dbReference>
<evidence type="ECO:0000313" key="2">
    <source>
        <dbReference type="Proteomes" id="UP000019678"/>
    </source>
</evidence>
<proteinExistence type="predicted"/>
<name>A0A017SWP4_9BACT</name>
<dbReference type="STRING" id="1192034.CAP_8324"/>
<accession>A0A017SWP4</accession>
<sequence>MVRFLRRAPLILTPLPPPPPEVTEGMVLNQGFLFTLLSTVAAPELSAETLDALRAIDPECWYDGQHMETILNELEDRDPELPKLMGQSIYFMLRPELEKSGITSCVQMIEQLPAFWKFAVRGGRGEFRSTMLGPGAARVEMEQPFNCHFEEGALQGLLDSWEVRDVSITHAPCMRDGARCCVLDVRWSG</sequence>
<protein>
    <recommendedName>
        <fullName evidence="3">4-vinyl reductase 4VR domain-containing protein</fullName>
    </recommendedName>
</protein>
<dbReference type="RefSeq" id="WP_044249419.1">
    <property type="nucleotide sequence ID" value="NZ_ASRX01000082.1"/>
</dbReference>
<dbReference type="EMBL" id="ASRX01000082">
    <property type="protein sequence ID" value="EYF01393.1"/>
    <property type="molecule type" value="Genomic_DNA"/>
</dbReference>
<dbReference type="AlphaFoldDB" id="A0A017SWP4"/>
<keyword evidence="2" id="KW-1185">Reference proteome</keyword>